<dbReference type="EMBL" id="AGUE01000161">
    <property type="protein sequence ID" value="EHK98214.1"/>
    <property type="molecule type" value="Genomic_DNA"/>
</dbReference>
<accession>H0ETB9</accession>
<dbReference type="InParanoid" id="H0ETB9"/>
<evidence type="ECO:0000313" key="2">
    <source>
        <dbReference type="EMBL" id="EHK98214.1"/>
    </source>
</evidence>
<feature type="region of interest" description="Disordered" evidence="1">
    <location>
        <begin position="1"/>
        <end position="110"/>
    </location>
</feature>
<evidence type="ECO:0000256" key="1">
    <source>
        <dbReference type="SAM" id="MobiDB-lite"/>
    </source>
</evidence>
<evidence type="ECO:0000313" key="3">
    <source>
        <dbReference type="Proteomes" id="UP000005446"/>
    </source>
</evidence>
<dbReference type="Proteomes" id="UP000005446">
    <property type="component" value="Unassembled WGS sequence"/>
</dbReference>
<feature type="compositionally biased region" description="Basic residues" evidence="1">
    <location>
        <begin position="201"/>
        <end position="212"/>
    </location>
</feature>
<gene>
    <name evidence="2" type="ORF">M7I_5980</name>
</gene>
<dbReference type="Gene3D" id="2.170.130.20">
    <property type="entry name" value="LCCL-like domain"/>
    <property type="match status" value="1"/>
</dbReference>
<dbReference type="InterPro" id="IPR036609">
    <property type="entry name" value="LCCL_sf"/>
</dbReference>
<proteinExistence type="predicted"/>
<feature type="compositionally biased region" description="Basic and acidic residues" evidence="1">
    <location>
        <begin position="181"/>
        <end position="193"/>
    </location>
</feature>
<feature type="compositionally biased region" description="Low complexity" evidence="1">
    <location>
        <begin position="86"/>
        <end position="96"/>
    </location>
</feature>
<sequence length="547" mass="59521">MPAQHAAPSNQYEASMIERQRIANVAQHLHQQHQPGPAYAGPPMNGPYQPQESPTRRNMEESQQMQQQRSFLGVEFNRKGRLSPLPQAVQGAQAQHGGPGGEPGIKSEFGRMFSGIGSGVSGLGVPSPVSANAQSMPFSNSGQLRREDLEGFANQDSPMDNGSIKPRSSSRGGATSRRRKLKEEDGRDDESSTGRRTPSGRGKRTKTHHHHHHQEEITRRRAVYGTDIYTDDSDVVAACIHEGWFRGAWAPDVDISLLDLEIGDPPARPIDAEAVLTAPPPHGPLIVPKNHDVDIKILILPALVEYKGCVRFGIRSREWGVKHSGYQAQHDGLSFKIMSVQFVAGDGGVESKRGKVAYSQNLTARELEEERRTARVFEMGDQVMQDRAEEISFERGEAGLRGVGMRSWNLDPPPPKRVEEVQREVPAPIRVRTPRVMEPPVVEPITPAAGQEKMVGLGVDAVVETAGVLAALRGGEVEGVGMGRREGSGLGEGGDVGRVAEGAKEVTEADIQRVMGIQGGTGESERGRVVEMVTERMVWNANSVGRH</sequence>
<keyword evidence="3" id="KW-1185">Reference proteome</keyword>
<protein>
    <submittedName>
        <fullName evidence="2">Putative transcriptional regulatory protein RXT3</fullName>
    </submittedName>
</protein>
<feature type="compositionally biased region" description="Low complexity" evidence="1">
    <location>
        <begin position="61"/>
        <end position="70"/>
    </location>
</feature>
<dbReference type="InterPro" id="IPR013951">
    <property type="entry name" value="Rxt3"/>
</dbReference>
<dbReference type="Pfam" id="PF08642">
    <property type="entry name" value="Rxt3"/>
    <property type="match status" value="1"/>
</dbReference>
<reference evidence="2 3" key="1">
    <citation type="journal article" date="2012" name="Eukaryot. Cell">
        <title>Genome sequence of the fungus Glarea lozoyensis: the first genome sequence of a species from the Helotiaceae family.</title>
        <authorList>
            <person name="Youssar L."/>
            <person name="Gruening B.A."/>
            <person name="Erxleben A."/>
            <person name="Guenther S."/>
            <person name="Huettel W."/>
        </authorList>
    </citation>
    <scope>NUCLEOTIDE SEQUENCE [LARGE SCALE GENOMIC DNA]</scope>
    <source>
        <strain evidence="3">ATCC 74030 / MF5533</strain>
    </source>
</reference>
<organism evidence="2 3">
    <name type="scientific">Glarea lozoyensis (strain ATCC 74030 / MF5533)</name>
    <dbReference type="NCBI Taxonomy" id="1104152"/>
    <lineage>
        <taxon>Eukaryota</taxon>
        <taxon>Fungi</taxon>
        <taxon>Dikarya</taxon>
        <taxon>Ascomycota</taxon>
        <taxon>Pezizomycotina</taxon>
        <taxon>Leotiomycetes</taxon>
        <taxon>Helotiales</taxon>
        <taxon>Helotiaceae</taxon>
        <taxon>Glarea</taxon>
    </lineage>
</organism>
<dbReference type="AlphaFoldDB" id="H0ETB9"/>
<name>H0ETB9_GLAL7</name>
<dbReference type="OrthoDB" id="3596986at2759"/>
<feature type="region of interest" description="Disordered" evidence="1">
    <location>
        <begin position="152"/>
        <end position="219"/>
    </location>
</feature>
<dbReference type="HOGENOM" id="CLU_497869_0_0_1"/>
<comment type="caution">
    <text evidence="2">The sequence shown here is derived from an EMBL/GenBank/DDBJ whole genome shotgun (WGS) entry which is preliminary data.</text>
</comment>